<reference evidence="1 2" key="1">
    <citation type="submission" date="2024-11" db="EMBL/GenBank/DDBJ databases">
        <title>A near-complete genome assembly of Cinchona calisaya.</title>
        <authorList>
            <person name="Lian D.C."/>
            <person name="Zhao X.W."/>
            <person name="Wei L."/>
        </authorList>
    </citation>
    <scope>NUCLEOTIDE SEQUENCE [LARGE SCALE GENOMIC DNA]</scope>
    <source>
        <tissue evidence="1">Nenye</tissue>
    </source>
</reference>
<dbReference type="AlphaFoldDB" id="A0ABD3B302"/>
<proteinExistence type="predicted"/>
<evidence type="ECO:0000313" key="2">
    <source>
        <dbReference type="Proteomes" id="UP001630127"/>
    </source>
</evidence>
<gene>
    <name evidence="1" type="ORF">ACH5RR_001014</name>
</gene>
<keyword evidence="2" id="KW-1185">Reference proteome</keyword>
<evidence type="ECO:0000313" key="1">
    <source>
        <dbReference type="EMBL" id="KAL3537648.1"/>
    </source>
</evidence>
<accession>A0ABD3B302</accession>
<name>A0ABD3B302_9GENT</name>
<comment type="caution">
    <text evidence="1">The sequence shown here is derived from an EMBL/GenBank/DDBJ whole genome shotgun (WGS) entry which is preliminary data.</text>
</comment>
<protein>
    <submittedName>
        <fullName evidence="1">Uncharacterized protein</fullName>
    </submittedName>
</protein>
<dbReference type="Proteomes" id="UP001630127">
    <property type="component" value="Unassembled WGS sequence"/>
</dbReference>
<sequence length="77" mass="8797">MRVVSMLEVPISGVRPHSSRRRSEFTGLVVVESGKGFNGRVPHFPRRHSHRRRPGARQWVWVHEGDAGDCLPDCLVR</sequence>
<organism evidence="1 2">
    <name type="scientific">Cinchona calisaya</name>
    <dbReference type="NCBI Taxonomy" id="153742"/>
    <lineage>
        <taxon>Eukaryota</taxon>
        <taxon>Viridiplantae</taxon>
        <taxon>Streptophyta</taxon>
        <taxon>Embryophyta</taxon>
        <taxon>Tracheophyta</taxon>
        <taxon>Spermatophyta</taxon>
        <taxon>Magnoliopsida</taxon>
        <taxon>eudicotyledons</taxon>
        <taxon>Gunneridae</taxon>
        <taxon>Pentapetalae</taxon>
        <taxon>asterids</taxon>
        <taxon>lamiids</taxon>
        <taxon>Gentianales</taxon>
        <taxon>Rubiaceae</taxon>
        <taxon>Cinchonoideae</taxon>
        <taxon>Cinchoneae</taxon>
        <taxon>Cinchona</taxon>
    </lineage>
</organism>
<feature type="non-terminal residue" evidence="1">
    <location>
        <position position="77"/>
    </location>
</feature>
<dbReference type="EMBL" id="JBJUIK010000001">
    <property type="protein sequence ID" value="KAL3537648.1"/>
    <property type="molecule type" value="Genomic_DNA"/>
</dbReference>